<dbReference type="GO" id="GO:0005975">
    <property type="term" value="P:carbohydrate metabolic process"/>
    <property type="evidence" value="ECO:0007669"/>
    <property type="project" value="InterPro"/>
</dbReference>
<sequence>MVDACQTQPVDKEDALGYMWYNFNRFYRGNRAPFGIHLHAVWFKQDPSYYDALATFLDALSQMNDVYLVSASQVVAWMRNPTSVKEINGFLPWRKSCFGDEAKDLNTKNPPTKPEPISTTSTTSMTTVTATTTTKRTPASTTTITTTTEMASTPTTAYPLSSTTTKTKVLIGRRGAVVHVRAPNQHHTLVDIQQQNKHFPLGRPFWLFPRTQPHPKEYSARKPDIRRPARIELPRRNDVPLFRPPPHREDRHPPRIEQPVRRPDSVTSQKSGVVLTDQPKAGRVQADAKKVVLREKLQVEIDVRDGATNGAVRKKEDVSGTTKADANNDAIVRSERVQLKNAYGSSREEATEKTYFQPSRNGASHLDPGLVVIGLGILLLKNAYPM</sequence>
<dbReference type="PANTHER" id="PTHR45985:SF3">
    <property type="entry name" value="CHITIN DEACETYLASE-LIKE 4"/>
    <property type="match status" value="1"/>
</dbReference>
<proteinExistence type="predicted"/>
<dbReference type="InterPro" id="IPR011330">
    <property type="entry name" value="Glyco_hydro/deAcase_b/a-brl"/>
</dbReference>
<gene>
    <name evidence="2" type="ORF">LSH36_1385g00017</name>
</gene>
<dbReference type="PANTHER" id="PTHR45985">
    <property type="match status" value="1"/>
</dbReference>
<dbReference type="InterPro" id="IPR052740">
    <property type="entry name" value="CE4"/>
</dbReference>
<organism evidence="2 3">
    <name type="scientific">Paralvinella palmiformis</name>
    <dbReference type="NCBI Taxonomy" id="53620"/>
    <lineage>
        <taxon>Eukaryota</taxon>
        <taxon>Metazoa</taxon>
        <taxon>Spiralia</taxon>
        <taxon>Lophotrochozoa</taxon>
        <taxon>Annelida</taxon>
        <taxon>Polychaeta</taxon>
        <taxon>Sedentaria</taxon>
        <taxon>Canalipalpata</taxon>
        <taxon>Terebellida</taxon>
        <taxon>Terebelliformia</taxon>
        <taxon>Alvinellidae</taxon>
        <taxon>Paralvinella</taxon>
    </lineage>
</organism>
<dbReference type="EMBL" id="JAODUP010001384">
    <property type="protein sequence ID" value="KAK2140345.1"/>
    <property type="molecule type" value="Genomic_DNA"/>
</dbReference>
<comment type="caution">
    <text evidence="2">The sequence shown here is derived from an EMBL/GenBank/DDBJ whole genome shotgun (WGS) entry which is preliminary data.</text>
</comment>
<name>A0AAD9IUJ2_9ANNE</name>
<protein>
    <submittedName>
        <fullName evidence="2">Uncharacterized protein</fullName>
    </submittedName>
</protein>
<accession>A0AAD9IUJ2</accession>
<feature type="region of interest" description="Disordered" evidence="1">
    <location>
        <begin position="102"/>
        <end position="140"/>
    </location>
</feature>
<evidence type="ECO:0000256" key="1">
    <source>
        <dbReference type="SAM" id="MobiDB-lite"/>
    </source>
</evidence>
<keyword evidence="3" id="KW-1185">Reference proteome</keyword>
<feature type="region of interest" description="Disordered" evidence="1">
    <location>
        <begin position="229"/>
        <end position="272"/>
    </location>
</feature>
<evidence type="ECO:0000313" key="2">
    <source>
        <dbReference type="EMBL" id="KAK2140345.1"/>
    </source>
</evidence>
<dbReference type="Gene3D" id="3.20.20.370">
    <property type="entry name" value="Glycoside hydrolase/deacetylase"/>
    <property type="match status" value="1"/>
</dbReference>
<dbReference type="Proteomes" id="UP001208570">
    <property type="component" value="Unassembled WGS sequence"/>
</dbReference>
<feature type="compositionally biased region" description="Basic and acidic residues" evidence="1">
    <location>
        <begin position="246"/>
        <end position="264"/>
    </location>
</feature>
<dbReference type="AlphaFoldDB" id="A0AAD9IUJ2"/>
<evidence type="ECO:0000313" key="3">
    <source>
        <dbReference type="Proteomes" id="UP001208570"/>
    </source>
</evidence>
<feature type="compositionally biased region" description="Basic and acidic residues" evidence="1">
    <location>
        <begin position="229"/>
        <end position="238"/>
    </location>
</feature>
<feature type="compositionally biased region" description="Low complexity" evidence="1">
    <location>
        <begin position="115"/>
        <end position="140"/>
    </location>
</feature>
<dbReference type="SUPFAM" id="SSF88713">
    <property type="entry name" value="Glycoside hydrolase/deacetylase"/>
    <property type="match status" value="1"/>
</dbReference>
<reference evidence="2" key="1">
    <citation type="journal article" date="2023" name="Mol. Biol. Evol.">
        <title>Third-Generation Sequencing Reveals the Adaptive Role of the Epigenome in Three Deep-Sea Polychaetes.</title>
        <authorList>
            <person name="Perez M."/>
            <person name="Aroh O."/>
            <person name="Sun Y."/>
            <person name="Lan Y."/>
            <person name="Juniper S.K."/>
            <person name="Young C.R."/>
            <person name="Angers B."/>
            <person name="Qian P.Y."/>
        </authorList>
    </citation>
    <scope>NUCLEOTIDE SEQUENCE</scope>
    <source>
        <strain evidence="2">P08H-3</strain>
    </source>
</reference>